<dbReference type="GO" id="GO:0045292">
    <property type="term" value="P:mRNA cis splicing, via spliceosome"/>
    <property type="evidence" value="ECO:0007669"/>
    <property type="project" value="TreeGrafter"/>
</dbReference>
<dbReference type="PANTHER" id="PTHR47539:SF1">
    <property type="entry name" value="PENTATRICOPEPTIDE REPEAT-CONTAINING PROTEIN OTP51, CHLOROPLASTIC"/>
    <property type="match status" value="1"/>
</dbReference>
<accession>A0A8E8GRV8</accession>
<name>A0A8E8GRV8_9AGAM</name>
<sequence length="265" mass="30347">MYGELFTKFLSVLNLIYSVAGELANFDWDLFFAPFILLCSTLPIKPKPDDSLPKKRLTKLERQQFKLEENLTEVLFGSLLGDLFIQKDKLHPNRNSRLRFSQSIAHKDYIYHLFELFKSYCGSGPTIINQLPDKRTGNVSTAIFFVTYSLPCFNFLHEMFYPEGKKIVPLNVQSLLTPTSLGYWICDDGSLCKTSGRLTICTDSFTLDEVNLLANTLNEKWNLECYINKTSNGGFRIIIPKRSLPILQNLLNPIMPSMMLHKIGL</sequence>
<reference evidence="3" key="1">
    <citation type="submission" date="2021-04" db="EMBL/GenBank/DDBJ databases">
        <title>Mitogenome analysis reveals the evolution and host adaptation in Rhizoctonia solani.</title>
        <authorList>
            <person name="Zheng A."/>
            <person name="Lin R."/>
            <person name="Xia Y."/>
            <person name="Zhang D."/>
            <person name="Xiang X."/>
            <person name="Niu X."/>
            <person name="Liu Y."/>
            <person name="Jiang L."/>
            <person name="Wang X."/>
        </authorList>
    </citation>
    <scope>NUCLEOTIDE SEQUENCE</scope>
    <source>
        <strain evidence="3">AG1-IA</strain>
    </source>
</reference>
<proteinExistence type="predicted"/>
<protein>
    <submittedName>
        <fullName evidence="3">LAGLIDADG homing endonuclease</fullName>
    </submittedName>
</protein>
<geneLocation type="mitochondrion" evidence="3"/>
<feature type="chain" id="PRO_5034096339" evidence="1">
    <location>
        <begin position="22"/>
        <end position="265"/>
    </location>
</feature>
<dbReference type="EMBL" id="MW995474">
    <property type="protein sequence ID" value="QWC53677.1"/>
    <property type="molecule type" value="Genomic_DNA"/>
</dbReference>
<keyword evidence="3" id="KW-0255">Endonuclease</keyword>
<dbReference type="GO" id="GO:0000373">
    <property type="term" value="P:Group II intron splicing"/>
    <property type="evidence" value="ECO:0007669"/>
    <property type="project" value="TreeGrafter"/>
</dbReference>
<dbReference type="GO" id="GO:0004519">
    <property type="term" value="F:endonuclease activity"/>
    <property type="evidence" value="ECO:0007669"/>
    <property type="project" value="UniProtKB-KW"/>
</dbReference>
<feature type="domain" description="Homing endonuclease LAGLIDADG" evidence="2">
    <location>
        <begin position="73"/>
        <end position="246"/>
    </location>
</feature>
<keyword evidence="3" id="KW-0378">Hydrolase</keyword>
<keyword evidence="3" id="KW-0540">Nuclease</keyword>
<dbReference type="Pfam" id="PF03161">
    <property type="entry name" value="LAGLIDADG_2"/>
    <property type="match status" value="1"/>
</dbReference>
<feature type="signal peptide" evidence="1">
    <location>
        <begin position="1"/>
        <end position="21"/>
    </location>
</feature>
<keyword evidence="3" id="KW-0496">Mitochondrion</keyword>
<evidence type="ECO:0000313" key="3">
    <source>
        <dbReference type="EMBL" id="QWC53677.1"/>
    </source>
</evidence>
<organism evidence="3">
    <name type="scientific">Rhizoctonia solani</name>
    <dbReference type="NCBI Taxonomy" id="456999"/>
    <lineage>
        <taxon>Eukaryota</taxon>
        <taxon>Fungi</taxon>
        <taxon>Dikarya</taxon>
        <taxon>Basidiomycota</taxon>
        <taxon>Agaricomycotina</taxon>
        <taxon>Agaricomycetes</taxon>
        <taxon>Cantharellales</taxon>
        <taxon>Ceratobasidiaceae</taxon>
        <taxon>Rhizoctonia</taxon>
    </lineage>
</organism>
<gene>
    <name evidence="3" type="primary">mag28</name>
</gene>
<dbReference type="InterPro" id="IPR004860">
    <property type="entry name" value="LAGLIDADG_dom"/>
</dbReference>
<dbReference type="AlphaFoldDB" id="A0A8E8GRV8"/>
<evidence type="ECO:0000256" key="1">
    <source>
        <dbReference type="SAM" id="SignalP"/>
    </source>
</evidence>
<evidence type="ECO:0000259" key="2">
    <source>
        <dbReference type="Pfam" id="PF03161"/>
    </source>
</evidence>
<dbReference type="PANTHER" id="PTHR47539">
    <property type="entry name" value="PENTATRICOPEPTIDE REPEAT-CONTAINING PROTEIN OTP51, CHLOROPLASTIC"/>
    <property type="match status" value="1"/>
</dbReference>
<dbReference type="InterPro" id="IPR052500">
    <property type="entry name" value="Chloro/Mito_RNA_Process"/>
</dbReference>
<keyword evidence="1" id="KW-0732">Signal</keyword>